<accession>A0A6A5VJT1</accession>
<protein>
    <recommendedName>
        <fullName evidence="3">Ankyrin</fullName>
    </recommendedName>
</protein>
<gene>
    <name evidence="1" type="ORF">BU23DRAFT_662938</name>
</gene>
<dbReference type="AlphaFoldDB" id="A0A6A5VJT1"/>
<dbReference type="Gene3D" id="1.25.40.20">
    <property type="entry name" value="Ankyrin repeat-containing domain"/>
    <property type="match status" value="1"/>
</dbReference>
<evidence type="ECO:0000313" key="2">
    <source>
        <dbReference type="Proteomes" id="UP000800036"/>
    </source>
</evidence>
<dbReference type="OrthoDB" id="539213at2759"/>
<dbReference type="EMBL" id="ML976664">
    <property type="protein sequence ID" value="KAF1977265.1"/>
    <property type="molecule type" value="Genomic_DNA"/>
</dbReference>
<dbReference type="SUPFAM" id="SSF48403">
    <property type="entry name" value="Ankyrin repeat"/>
    <property type="match status" value="1"/>
</dbReference>
<evidence type="ECO:0008006" key="3">
    <source>
        <dbReference type="Google" id="ProtNLM"/>
    </source>
</evidence>
<reference evidence="1" key="1">
    <citation type="journal article" date="2020" name="Stud. Mycol.">
        <title>101 Dothideomycetes genomes: a test case for predicting lifestyles and emergence of pathogens.</title>
        <authorList>
            <person name="Haridas S."/>
            <person name="Albert R."/>
            <person name="Binder M."/>
            <person name="Bloem J."/>
            <person name="Labutti K."/>
            <person name="Salamov A."/>
            <person name="Andreopoulos B."/>
            <person name="Baker S."/>
            <person name="Barry K."/>
            <person name="Bills G."/>
            <person name="Bluhm B."/>
            <person name="Cannon C."/>
            <person name="Castanera R."/>
            <person name="Culley D."/>
            <person name="Daum C."/>
            <person name="Ezra D."/>
            <person name="Gonzalez J."/>
            <person name="Henrissat B."/>
            <person name="Kuo A."/>
            <person name="Liang C."/>
            <person name="Lipzen A."/>
            <person name="Lutzoni F."/>
            <person name="Magnuson J."/>
            <person name="Mondo S."/>
            <person name="Nolan M."/>
            <person name="Ohm R."/>
            <person name="Pangilinan J."/>
            <person name="Park H.-J."/>
            <person name="Ramirez L."/>
            <person name="Alfaro M."/>
            <person name="Sun H."/>
            <person name="Tritt A."/>
            <person name="Yoshinaga Y."/>
            <person name="Zwiers L.-H."/>
            <person name="Turgeon B."/>
            <person name="Goodwin S."/>
            <person name="Spatafora J."/>
            <person name="Crous P."/>
            <person name="Grigoriev I."/>
        </authorList>
    </citation>
    <scope>NUCLEOTIDE SEQUENCE</scope>
    <source>
        <strain evidence="1">CBS 107.79</strain>
    </source>
</reference>
<keyword evidence="2" id="KW-1185">Reference proteome</keyword>
<evidence type="ECO:0000313" key="1">
    <source>
        <dbReference type="EMBL" id="KAF1977265.1"/>
    </source>
</evidence>
<organism evidence="1 2">
    <name type="scientific">Bimuria novae-zelandiae CBS 107.79</name>
    <dbReference type="NCBI Taxonomy" id="1447943"/>
    <lineage>
        <taxon>Eukaryota</taxon>
        <taxon>Fungi</taxon>
        <taxon>Dikarya</taxon>
        <taxon>Ascomycota</taxon>
        <taxon>Pezizomycotina</taxon>
        <taxon>Dothideomycetes</taxon>
        <taxon>Pleosporomycetidae</taxon>
        <taxon>Pleosporales</taxon>
        <taxon>Massarineae</taxon>
        <taxon>Didymosphaeriaceae</taxon>
        <taxon>Bimuria</taxon>
    </lineage>
</organism>
<name>A0A6A5VJT1_9PLEO</name>
<proteinExistence type="predicted"/>
<dbReference type="Proteomes" id="UP000800036">
    <property type="component" value="Unassembled WGS sequence"/>
</dbReference>
<sequence>MGRQHPPTYRAMAFRYFGMRPKVVDRIVKIPDRQLCTSPAVSPRQDLRTSTRTNTRYGSLLLFAALWIQPNIARLCFSHGVDADYIVSDGITALMPLYHVDCKPLDQTEFIDLLACNSYTEVDRQDASGWSALHRAAAFGTCQDVKKGHLRGWNLLHVAVGAGNFEAIPFFVQHSVGPEAKSNATSRAVLRLLEHERVTPSQVARIYGEESYRVWCEAMRSCGRAADPSFDDVEWSTEDEDSHIGANKLYATVILRPATHFFKEMPLPIG</sequence>
<dbReference type="InterPro" id="IPR036770">
    <property type="entry name" value="Ankyrin_rpt-contain_sf"/>
</dbReference>